<gene>
    <name evidence="1" type="ORF">GALL_327510</name>
</gene>
<name>A0A1J5R006_9ZZZZ</name>
<proteinExistence type="predicted"/>
<reference evidence="1" key="1">
    <citation type="submission" date="2016-10" db="EMBL/GenBank/DDBJ databases">
        <title>Sequence of Gallionella enrichment culture.</title>
        <authorList>
            <person name="Poehlein A."/>
            <person name="Muehling M."/>
            <person name="Daniel R."/>
        </authorList>
    </citation>
    <scope>NUCLEOTIDE SEQUENCE</scope>
</reference>
<organism evidence="1">
    <name type="scientific">mine drainage metagenome</name>
    <dbReference type="NCBI Taxonomy" id="410659"/>
    <lineage>
        <taxon>unclassified sequences</taxon>
        <taxon>metagenomes</taxon>
        <taxon>ecological metagenomes</taxon>
    </lineage>
</organism>
<dbReference type="EMBL" id="MLJW01000546">
    <property type="protein sequence ID" value="OIQ85415.1"/>
    <property type="molecule type" value="Genomic_DNA"/>
</dbReference>
<sequence length="139" mass="15644">MTGTNDENANHPQSEQIDMAGFAMTTTVPPAAANEFLTVFSRPEIRDICYSNQKLVLDGYTYIGCRFDHCTLDASSFNYDLIGCVIDPTTVISYGAPVSNIIQLFDIYYPWANQHLPAFFVPLQNRDGSILLWFIGKEY</sequence>
<dbReference type="AlphaFoldDB" id="A0A1J5R006"/>
<accession>A0A1J5R006</accession>
<comment type="caution">
    <text evidence="1">The sequence shown here is derived from an EMBL/GenBank/DDBJ whole genome shotgun (WGS) entry which is preliminary data.</text>
</comment>
<protein>
    <submittedName>
        <fullName evidence="1">Uncharacterized protein</fullName>
    </submittedName>
</protein>
<evidence type="ECO:0000313" key="1">
    <source>
        <dbReference type="EMBL" id="OIQ85415.1"/>
    </source>
</evidence>